<dbReference type="InterPro" id="IPR036179">
    <property type="entry name" value="Ig-like_dom_sf"/>
</dbReference>
<comment type="caution">
    <text evidence="4">The sequence shown here is derived from an EMBL/GenBank/DDBJ whole genome shotgun (WGS) entry which is preliminary data.</text>
</comment>
<keyword evidence="5" id="KW-1185">Reference proteome</keyword>
<feature type="domain" description="Ig-like" evidence="3">
    <location>
        <begin position="150"/>
        <end position="252"/>
    </location>
</feature>
<dbReference type="InterPro" id="IPR003597">
    <property type="entry name" value="Ig_C1-set"/>
</dbReference>
<evidence type="ECO:0000259" key="3">
    <source>
        <dbReference type="PROSITE" id="PS50835"/>
    </source>
</evidence>
<keyword evidence="2" id="KW-0732">Signal</keyword>
<dbReference type="InterPro" id="IPR050380">
    <property type="entry name" value="Immune_Resp_Modulators"/>
</dbReference>
<dbReference type="InterPro" id="IPR013783">
    <property type="entry name" value="Ig-like_fold"/>
</dbReference>
<keyword evidence="1" id="KW-0393">Immunoglobulin domain</keyword>
<dbReference type="PANTHER" id="PTHR23411">
    <property type="entry name" value="TAPASIN"/>
    <property type="match status" value="1"/>
</dbReference>
<dbReference type="EMBL" id="JACDTQ010002427">
    <property type="protein sequence ID" value="KAF5918882.1"/>
    <property type="molecule type" value="Genomic_DNA"/>
</dbReference>
<dbReference type="AlphaFoldDB" id="A0A7J7ESW1"/>
<sequence length="269" mass="30207">MEEAAAGRASWGFVRLLPVLVLGLWSTLPTADFLEVEMAEKPQIVFLNDNATIFCKVPGSLPLDIKYMGIVWYQKSRVSKTESKLFEFFGDHQEAFRRGAIVSPQRLEMGDASLQLPAVQLSDAGEYRCEVVVTPEKAEGTVQVEVLAHPVSSLFLKQAMVNNNEDKVLLCKSSGFYPENINITWKRWTQKDPQYWEVSDSIITGPTVKNEDGTYNVTSSLMLKPSLEDNVAIYQCEIWHISVTISQKLNFTLTLKGKHPPGHFAYCSP</sequence>
<dbReference type="InterPro" id="IPR003599">
    <property type="entry name" value="Ig_sub"/>
</dbReference>
<dbReference type="Gene3D" id="2.60.40.10">
    <property type="entry name" value="Immunoglobulins"/>
    <property type="match status" value="2"/>
</dbReference>
<dbReference type="SMART" id="SM00407">
    <property type="entry name" value="IGc1"/>
    <property type="match status" value="1"/>
</dbReference>
<dbReference type="Proteomes" id="UP000551758">
    <property type="component" value="Unassembled WGS sequence"/>
</dbReference>
<dbReference type="Pfam" id="PF07654">
    <property type="entry name" value="C1-set"/>
    <property type="match status" value="1"/>
</dbReference>
<evidence type="ECO:0000256" key="2">
    <source>
        <dbReference type="SAM" id="SignalP"/>
    </source>
</evidence>
<proteinExistence type="predicted"/>
<organism evidence="4 5">
    <name type="scientific">Diceros bicornis minor</name>
    <name type="common">South-central black rhinoceros</name>
    <dbReference type="NCBI Taxonomy" id="77932"/>
    <lineage>
        <taxon>Eukaryota</taxon>
        <taxon>Metazoa</taxon>
        <taxon>Chordata</taxon>
        <taxon>Craniata</taxon>
        <taxon>Vertebrata</taxon>
        <taxon>Euteleostomi</taxon>
        <taxon>Mammalia</taxon>
        <taxon>Eutheria</taxon>
        <taxon>Laurasiatheria</taxon>
        <taxon>Perissodactyla</taxon>
        <taxon>Rhinocerotidae</taxon>
        <taxon>Diceros</taxon>
    </lineage>
</organism>
<dbReference type="Pfam" id="PF07686">
    <property type="entry name" value="V-set"/>
    <property type="match status" value="1"/>
</dbReference>
<dbReference type="SUPFAM" id="SSF48726">
    <property type="entry name" value="Immunoglobulin"/>
    <property type="match status" value="2"/>
</dbReference>
<protein>
    <recommendedName>
        <fullName evidence="3">Ig-like domain-containing protein</fullName>
    </recommendedName>
</protein>
<name>A0A7J7ESW1_DICBM</name>
<dbReference type="InterPro" id="IPR007110">
    <property type="entry name" value="Ig-like_dom"/>
</dbReference>
<evidence type="ECO:0000256" key="1">
    <source>
        <dbReference type="ARBA" id="ARBA00023319"/>
    </source>
</evidence>
<dbReference type="InterPro" id="IPR013106">
    <property type="entry name" value="Ig_V-set"/>
</dbReference>
<evidence type="ECO:0000313" key="4">
    <source>
        <dbReference type="EMBL" id="KAF5918882.1"/>
    </source>
</evidence>
<evidence type="ECO:0000313" key="5">
    <source>
        <dbReference type="Proteomes" id="UP000551758"/>
    </source>
</evidence>
<gene>
    <name evidence="4" type="ORF">HPG69_005923</name>
</gene>
<accession>A0A7J7ESW1</accession>
<feature type="chain" id="PRO_5029893214" description="Ig-like domain-containing protein" evidence="2">
    <location>
        <begin position="32"/>
        <end position="269"/>
    </location>
</feature>
<feature type="signal peptide" evidence="2">
    <location>
        <begin position="1"/>
        <end position="31"/>
    </location>
</feature>
<reference evidence="4 5" key="1">
    <citation type="journal article" date="2020" name="Mol. Biol. Evol.">
        <title>Interspecific Gene Flow and the Evolution of Specialization in Black and White Rhinoceros.</title>
        <authorList>
            <person name="Moodley Y."/>
            <person name="Westbury M.V."/>
            <person name="Russo I.M."/>
            <person name="Gopalakrishnan S."/>
            <person name="Rakotoarivelo A."/>
            <person name="Olsen R.A."/>
            <person name="Prost S."/>
            <person name="Tunstall T."/>
            <person name="Ryder O.A."/>
            <person name="Dalen L."/>
            <person name="Bruford M.W."/>
        </authorList>
    </citation>
    <scope>NUCLEOTIDE SEQUENCE [LARGE SCALE GENOMIC DNA]</scope>
    <source>
        <strain evidence="4">SBR-YM</strain>
        <tissue evidence="4">Skin</tissue>
    </source>
</reference>
<dbReference type="CDD" id="cd00098">
    <property type="entry name" value="IgC1"/>
    <property type="match status" value="1"/>
</dbReference>
<dbReference type="PROSITE" id="PS50835">
    <property type="entry name" value="IG_LIKE"/>
    <property type="match status" value="2"/>
</dbReference>
<dbReference type="SMART" id="SM00409">
    <property type="entry name" value="IG"/>
    <property type="match status" value="2"/>
</dbReference>
<feature type="domain" description="Ig-like" evidence="3">
    <location>
        <begin position="29"/>
        <end position="143"/>
    </location>
</feature>